<feature type="signal peptide" evidence="1">
    <location>
        <begin position="1"/>
        <end position="21"/>
    </location>
</feature>
<name>A0A9P9J256_9HYPO</name>
<evidence type="ECO:0000313" key="3">
    <source>
        <dbReference type="Proteomes" id="UP000738349"/>
    </source>
</evidence>
<proteinExistence type="predicted"/>
<accession>A0A9P9J256</accession>
<sequence length="146" mass="15688">MVSFHSFVVAIVALAATSVQALNCKQIGLVYEGFVGMGQNCERTCADRAYYARNAMQKQGDHCIASGGLSDVLGVQVTMQRQCTNPTCPSLVECQCKFGLKVWRAYKADQGSTSCNNLQIAKRLAANTPFAPVGWSNTNGDVHCSS</sequence>
<reference evidence="2" key="1">
    <citation type="journal article" date="2021" name="Nat. Commun.">
        <title>Genetic determinants of endophytism in the Arabidopsis root mycobiome.</title>
        <authorList>
            <person name="Mesny F."/>
            <person name="Miyauchi S."/>
            <person name="Thiergart T."/>
            <person name="Pickel B."/>
            <person name="Atanasova L."/>
            <person name="Karlsson M."/>
            <person name="Huettel B."/>
            <person name="Barry K.W."/>
            <person name="Haridas S."/>
            <person name="Chen C."/>
            <person name="Bauer D."/>
            <person name="Andreopoulos W."/>
            <person name="Pangilinan J."/>
            <person name="LaButti K."/>
            <person name="Riley R."/>
            <person name="Lipzen A."/>
            <person name="Clum A."/>
            <person name="Drula E."/>
            <person name="Henrissat B."/>
            <person name="Kohler A."/>
            <person name="Grigoriev I.V."/>
            <person name="Martin F.M."/>
            <person name="Hacquard S."/>
        </authorList>
    </citation>
    <scope>NUCLEOTIDE SEQUENCE</scope>
    <source>
        <strain evidence="2">MPI-CAGE-AT-0147</strain>
    </source>
</reference>
<feature type="chain" id="PRO_5040384346" evidence="1">
    <location>
        <begin position="22"/>
        <end position="146"/>
    </location>
</feature>
<organism evidence="2 3">
    <name type="scientific">Dactylonectria macrodidyma</name>
    <dbReference type="NCBI Taxonomy" id="307937"/>
    <lineage>
        <taxon>Eukaryota</taxon>
        <taxon>Fungi</taxon>
        <taxon>Dikarya</taxon>
        <taxon>Ascomycota</taxon>
        <taxon>Pezizomycotina</taxon>
        <taxon>Sordariomycetes</taxon>
        <taxon>Hypocreomycetidae</taxon>
        <taxon>Hypocreales</taxon>
        <taxon>Nectriaceae</taxon>
        <taxon>Dactylonectria</taxon>
    </lineage>
</organism>
<evidence type="ECO:0000313" key="2">
    <source>
        <dbReference type="EMBL" id="KAH7146072.1"/>
    </source>
</evidence>
<dbReference type="EMBL" id="JAGMUV010000008">
    <property type="protein sequence ID" value="KAH7146072.1"/>
    <property type="molecule type" value="Genomic_DNA"/>
</dbReference>
<protein>
    <submittedName>
        <fullName evidence="2">Uncharacterized protein</fullName>
    </submittedName>
</protein>
<dbReference type="OrthoDB" id="5381264at2759"/>
<keyword evidence="3" id="KW-1185">Reference proteome</keyword>
<gene>
    <name evidence="2" type="ORF">EDB81DRAFT_883494</name>
</gene>
<dbReference type="Proteomes" id="UP000738349">
    <property type="component" value="Unassembled WGS sequence"/>
</dbReference>
<keyword evidence="1" id="KW-0732">Signal</keyword>
<comment type="caution">
    <text evidence="2">The sequence shown here is derived from an EMBL/GenBank/DDBJ whole genome shotgun (WGS) entry which is preliminary data.</text>
</comment>
<dbReference type="AlphaFoldDB" id="A0A9P9J256"/>
<evidence type="ECO:0000256" key="1">
    <source>
        <dbReference type="SAM" id="SignalP"/>
    </source>
</evidence>